<reference evidence="2 3" key="1">
    <citation type="submission" date="2015-07" db="EMBL/GenBank/DDBJ databases">
        <authorList>
            <person name="Cajimat M.N.B."/>
            <person name="Milazzo M.L."/>
            <person name="Fulhorst C.F."/>
        </authorList>
    </citation>
    <scope>NUCLEOTIDE SEQUENCE [LARGE SCALE GENOMIC DNA]</scope>
    <source>
        <strain evidence="2">Single colony</strain>
    </source>
</reference>
<proteinExistence type="predicted"/>
<feature type="region of interest" description="Disordered" evidence="1">
    <location>
        <begin position="549"/>
        <end position="568"/>
    </location>
</feature>
<feature type="compositionally biased region" description="Basic and acidic residues" evidence="1">
    <location>
        <begin position="440"/>
        <end position="450"/>
    </location>
</feature>
<organism evidence="2 3">
    <name type="scientific">Rhodotorula toruloides</name>
    <name type="common">Yeast</name>
    <name type="synonym">Rhodosporidium toruloides</name>
    <dbReference type="NCBI Taxonomy" id="5286"/>
    <lineage>
        <taxon>Eukaryota</taxon>
        <taxon>Fungi</taxon>
        <taxon>Dikarya</taxon>
        <taxon>Basidiomycota</taxon>
        <taxon>Pucciniomycotina</taxon>
        <taxon>Microbotryomycetes</taxon>
        <taxon>Sporidiobolales</taxon>
        <taxon>Sporidiobolaceae</taxon>
        <taxon>Rhodotorula</taxon>
    </lineage>
</organism>
<feature type="region of interest" description="Disordered" evidence="1">
    <location>
        <begin position="391"/>
        <end position="496"/>
    </location>
</feature>
<feature type="compositionally biased region" description="Polar residues" evidence="1">
    <location>
        <begin position="478"/>
        <end position="490"/>
    </location>
</feature>
<feature type="region of interest" description="Disordered" evidence="1">
    <location>
        <begin position="1"/>
        <end position="59"/>
    </location>
</feature>
<feature type="compositionally biased region" description="Basic and acidic residues" evidence="1">
    <location>
        <begin position="8"/>
        <end position="29"/>
    </location>
</feature>
<evidence type="ECO:0000313" key="2">
    <source>
        <dbReference type="EMBL" id="CTR07886.1"/>
    </source>
</evidence>
<keyword evidence="3" id="KW-1185">Reference proteome</keyword>
<protein>
    <submittedName>
        <fullName evidence="2">Uncharacterized protein</fullName>
    </submittedName>
</protein>
<dbReference type="Proteomes" id="UP000199069">
    <property type="component" value="Unassembled WGS sequence"/>
</dbReference>
<dbReference type="EMBL" id="CWKI01000007">
    <property type="protein sequence ID" value="CTR07886.1"/>
    <property type="molecule type" value="Genomic_DNA"/>
</dbReference>
<dbReference type="PANTHER" id="PTHR48125">
    <property type="entry name" value="LP07818P1"/>
    <property type="match status" value="1"/>
</dbReference>
<dbReference type="PANTHER" id="PTHR48125:SF12">
    <property type="entry name" value="AT HOOK TRANSCRIPTION FACTOR FAMILY-RELATED"/>
    <property type="match status" value="1"/>
</dbReference>
<dbReference type="STRING" id="5286.A0A0K3CL04"/>
<gene>
    <name evidence="2" type="primary">FGENESH: predicted gene_7.132</name>
    <name evidence="2" type="ORF">BN2166_0037470</name>
</gene>
<feature type="compositionally biased region" description="Low complexity" evidence="1">
    <location>
        <begin position="430"/>
        <end position="439"/>
    </location>
</feature>
<feature type="compositionally biased region" description="Basic and acidic residues" evidence="1">
    <location>
        <begin position="391"/>
        <end position="401"/>
    </location>
</feature>
<accession>A0A0K3CL04</accession>
<feature type="compositionally biased region" description="Low complexity" evidence="1">
    <location>
        <begin position="202"/>
        <end position="221"/>
    </location>
</feature>
<evidence type="ECO:0000256" key="1">
    <source>
        <dbReference type="SAM" id="MobiDB-lite"/>
    </source>
</evidence>
<evidence type="ECO:0000313" key="3">
    <source>
        <dbReference type="Proteomes" id="UP000199069"/>
    </source>
</evidence>
<feature type="compositionally biased region" description="Polar residues" evidence="1">
    <location>
        <begin position="39"/>
        <end position="53"/>
    </location>
</feature>
<sequence>MPLFSRIFGRDGEAKRKKQEQAAKEEKAAKKLQRRSRSELQQWEAQNSGTTTSSEERTVSPEAVDMLKIHSSGSNSTFLSSKGMSSTSIDYLPKLDLGYSPPAVAYIKPSTPSPPLPPTIARGASTVQIRPMPSPMQPGQYSASPARRSSAEWDSYLASRKVAVAKPDVKRVSRTVSLLSSTLPTLKSVPLTSEEDEDDDVPLAAVAALRSRSSPSLPRPATLYSLSPPSPSIRPHASSSTPALVPPRSGSRASLTMPAILAQPVSPPLPSSSSFAHPRTLGEIGRRNTLIDLSAPSTFDPYLNKKRQDQEFAKDAERIVVGERRKTSPTIGAKARAERVRESGPKIMDFGELEERHKKRLSVMQGSANDKVATDAARAYYLDCQREEAEAQRRREARRSVDSNLHLLGTKGRSGSPTETKGKEARRRASASVGSLSGLLRREQASKSDEDIPLQHLPRAVSSTTIDSARPRPRRSSTDALGSHSASISRTRPPFLRDTRIRRHSLGTLLEVSHDQADIVDKVEEISLEDAEVASPRIAKVKEWRRQSLVKPVASQPPPSSSSRSVKALVAGAGEAVALQKEAAKAPAKPAKKAHDWLSY</sequence>
<dbReference type="AlphaFoldDB" id="A0A0K3CL04"/>
<feature type="compositionally biased region" description="Low complexity" evidence="1">
    <location>
        <begin position="183"/>
        <end position="192"/>
    </location>
</feature>
<name>A0A0K3CL04_RHOTO</name>
<feature type="region of interest" description="Disordered" evidence="1">
    <location>
        <begin position="183"/>
        <end position="251"/>
    </location>
</feature>